<dbReference type="PANTHER" id="PTHR47723">
    <property type="entry name" value="OS05G0353850 PROTEIN"/>
    <property type="match status" value="1"/>
</dbReference>
<reference evidence="2" key="1">
    <citation type="submission" date="2023-05" db="EMBL/GenBank/DDBJ databases">
        <authorList>
            <person name="Huff M."/>
        </authorList>
    </citation>
    <scope>NUCLEOTIDE SEQUENCE</scope>
</reference>
<dbReference type="GO" id="GO:0003676">
    <property type="term" value="F:nucleic acid binding"/>
    <property type="evidence" value="ECO:0007669"/>
    <property type="project" value="InterPro"/>
</dbReference>
<keyword evidence="3" id="KW-1185">Reference proteome</keyword>
<evidence type="ECO:0000313" key="2">
    <source>
        <dbReference type="EMBL" id="CAI9783491.1"/>
    </source>
</evidence>
<dbReference type="SUPFAM" id="SSF53098">
    <property type="entry name" value="Ribonuclease H-like"/>
    <property type="match status" value="1"/>
</dbReference>
<dbReference type="InterPro" id="IPR044730">
    <property type="entry name" value="RNase_H-like_dom_plant"/>
</dbReference>
<organism evidence="2 3">
    <name type="scientific">Fraxinus pennsylvanica</name>
    <dbReference type="NCBI Taxonomy" id="56036"/>
    <lineage>
        <taxon>Eukaryota</taxon>
        <taxon>Viridiplantae</taxon>
        <taxon>Streptophyta</taxon>
        <taxon>Embryophyta</taxon>
        <taxon>Tracheophyta</taxon>
        <taxon>Spermatophyta</taxon>
        <taxon>Magnoliopsida</taxon>
        <taxon>eudicotyledons</taxon>
        <taxon>Gunneridae</taxon>
        <taxon>Pentapetalae</taxon>
        <taxon>asterids</taxon>
        <taxon>lamiids</taxon>
        <taxon>Lamiales</taxon>
        <taxon>Oleaceae</taxon>
        <taxon>Oleeae</taxon>
        <taxon>Fraxinus</taxon>
    </lineage>
</organism>
<dbReference type="InterPro" id="IPR002156">
    <property type="entry name" value="RNaseH_domain"/>
</dbReference>
<evidence type="ECO:0000313" key="3">
    <source>
        <dbReference type="Proteomes" id="UP000834106"/>
    </source>
</evidence>
<dbReference type="EMBL" id="OU503055">
    <property type="protein sequence ID" value="CAI9783491.1"/>
    <property type="molecule type" value="Genomic_DNA"/>
</dbReference>
<protein>
    <recommendedName>
        <fullName evidence="1">RNase H type-1 domain-containing protein</fullName>
    </recommendedName>
</protein>
<dbReference type="InterPro" id="IPR053151">
    <property type="entry name" value="RNase_H-like"/>
</dbReference>
<gene>
    <name evidence="2" type="ORF">FPE_LOCUS31012</name>
</gene>
<dbReference type="InterPro" id="IPR012337">
    <property type="entry name" value="RNaseH-like_sf"/>
</dbReference>
<dbReference type="Pfam" id="PF13456">
    <property type="entry name" value="RVT_3"/>
    <property type="match status" value="1"/>
</dbReference>
<sequence length="215" mass="23890">MERCRYSCSSQLGGEARSRSPFPSRNQINCEGNGKSYSRNHIDAVLTDVGGNKWKAPPADFLKLNVDGATFHHLHKAGVGVVLRDQTGTVLMAASKGEREVADPEMIEFPAVLQGLQLVMSMGISRLVIESDCLFVVSQLNDEESISLSPWSSIIADIRCLLSVFLDVKICHVNRLGNGVAHELARHAWEVESIQMWWEGFPDFISHAIWLDSRL</sequence>
<evidence type="ECO:0000259" key="1">
    <source>
        <dbReference type="PROSITE" id="PS50879"/>
    </source>
</evidence>
<proteinExistence type="predicted"/>
<feature type="domain" description="RNase H type-1" evidence="1">
    <location>
        <begin position="58"/>
        <end position="190"/>
    </location>
</feature>
<dbReference type="Proteomes" id="UP000834106">
    <property type="component" value="Chromosome 20"/>
</dbReference>
<accession>A0AAD2ECZ9</accession>
<dbReference type="InterPro" id="IPR036397">
    <property type="entry name" value="RNaseH_sf"/>
</dbReference>
<dbReference type="PANTHER" id="PTHR47723:SF19">
    <property type="entry name" value="POLYNUCLEOTIDYL TRANSFERASE, RIBONUCLEASE H-LIKE SUPERFAMILY PROTEIN"/>
    <property type="match status" value="1"/>
</dbReference>
<dbReference type="GO" id="GO:0004523">
    <property type="term" value="F:RNA-DNA hybrid ribonuclease activity"/>
    <property type="evidence" value="ECO:0007669"/>
    <property type="project" value="InterPro"/>
</dbReference>
<dbReference type="AlphaFoldDB" id="A0AAD2ECZ9"/>
<dbReference type="CDD" id="cd06222">
    <property type="entry name" value="RNase_H_like"/>
    <property type="match status" value="1"/>
</dbReference>
<dbReference type="Gene3D" id="3.30.420.10">
    <property type="entry name" value="Ribonuclease H-like superfamily/Ribonuclease H"/>
    <property type="match status" value="1"/>
</dbReference>
<dbReference type="PROSITE" id="PS50879">
    <property type="entry name" value="RNASE_H_1"/>
    <property type="match status" value="1"/>
</dbReference>
<name>A0AAD2ECZ9_9LAMI</name>